<feature type="transmembrane region" description="Helical" evidence="7">
    <location>
        <begin position="311"/>
        <end position="333"/>
    </location>
</feature>
<reference evidence="9 10" key="1">
    <citation type="submission" date="2019-06" db="EMBL/GenBank/DDBJ databases">
        <authorList>
            <person name="Rodrigo-Torres L."/>
            <person name="Arahal R. D."/>
            <person name="Lucena T."/>
        </authorList>
    </citation>
    <scope>NUCLEOTIDE SEQUENCE [LARGE SCALE GENOMIC DNA]</scope>
    <source>
        <strain evidence="9 10">SW08-7</strain>
    </source>
</reference>
<accession>A0A564FWJ8</accession>
<dbReference type="Proteomes" id="UP001055303">
    <property type="component" value="Unassembled WGS sequence"/>
</dbReference>
<comment type="subcellular location">
    <subcellularLocation>
        <location evidence="1">Membrane</location>
        <topology evidence="1">Multi-pass membrane protein</topology>
    </subcellularLocation>
</comment>
<feature type="compositionally biased region" description="Low complexity" evidence="6">
    <location>
        <begin position="20"/>
        <end position="29"/>
    </location>
</feature>
<feature type="transmembrane region" description="Helical" evidence="7">
    <location>
        <begin position="195"/>
        <end position="219"/>
    </location>
</feature>
<dbReference type="Gene3D" id="1.20.1740.10">
    <property type="entry name" value="Amino acid/polyamine transporter I"/>
    <property type="match status" value="1"/>
</dbReference>
<reference evidence="8" key="2">
    <citation type="journal article" date="2021" name="Front. Microbiol.">
        <title>Comprehensive Comparative Genomics and Phenotyping of Methylobacterium Species.</title>
        <authorList>
            <person name="Alessa O."/>
            <person name="Ogura Y."/>
            <person name="Fujitani Y."/>
            <person name="Takami H."/>
            <person name="Hayashi T."/>
            <person name="Sahin N."/>
            <person name="Tani A."/>
        </authorList>
    </citation>
    <scope>NUCLEOTIDE SEQUENCE</scope>
    <source>
        <strain evidence="8">DSM 22415</strain>
    </source>
</reference>
<keyword evidence="5 7" id="KW-0472">Membrane</keyword>
<feature type="transmembrane region" description="Helical" evidence="7">
    <location>
        <begin position="271"/>
        <end position="290"/>
    </location>
</feature>
<evidence type="ECO:0000256" key="1">
    <source>
        <dbReference type="ARBA" id="ARBA00004141"/>
    </source>
</evidence>
<dbReference type="Proteomes" id="UP000401717">
    <property type="component" value="Unassembled WGS sequence"/>
</dbReference>
<feature type="transmembrane region" description="Helical" evidence="7">
    <location>
        <begin position="464"/>
        <end position="483"/>
    </location>
</feature>
<dbReference type="AlphaFoldDB" id="A0A564FWJ8"/>
<feature type="transmembrane region" description="Helical" evidence="7">
    <location>
        <begin position="353"/>
        <end position="378"/>
    </location>
</feature>
<evidence type="ECO:0000256" key="3">
    <source>
        <dbReference type="ARBA" id="ARBA00022692"/>
    </source>
</evidence>
<evidence type="ECO:0000313" key="9">
    <source>
        <dbReference type="EMBL" id="VUF12362.1"/>
    </source>
</evidence>
<feature type="transmembrane region" description="Helical" evidence="7">
    <location>
        <begin position="432"/>
        <end position="452"/>
    </location>
</feature>
<feature type="transmembrane region" description="Helical" evidence="7">
    <location>
        <begin position="407"/>
        <end position="426"/>
    </location>
</feature>
<reference evidence="8" key="3">
    <citation type="submission" date="2021-08" db="EMBL/GenBank/DDBJ databases">
        <authorList>
            <person name="Tani A."/>
            <person name="Ola A."/>
            <person name="Ogura Y."/>
            <person name="Katsura K."/>
            <person name="Hayashi T."/>
        </authorList>
    </citation>
    <scope>NUCLEOTIDE SEQUENCE</scope>
    <source>
        <strain evidence="8">DSM 22415</strain>
    </source>
</reference>
<dbReference type="EMBL" id="BPQI01000118">
    <property type="protein sequence ID" value="GJD57732.1"/>
    <property type="molecule type" value="Genomic_DNA"/>
</dbReference>
<organism evidence="9 10">
    <name type="scientific">Methylobacterium dankookense</name>
    <dbReference type="NCBI Taxonomy" id="560405"/>
    <lineage>
        <taxon>Bacteria</taxon>
        <taxon>Pseudomonadati</taxon>
        <taxon>Pseudomonadota</taxon>
        <taxon>Alphaproteobacteria</taxon>
        <taxon>Hyphomicrobiales</taxon>
        <taxon>Methylobacteriaceae</taxon>
        <taxon>Methylobacterium</taxon>
    </lineage>
</organism>
<dbReference type="PANTHER" id="PTHR43243">
    <property type="entry name" value="INNER MEMBRANE TRANSPORTER YGJI-RELATED"/>
    <property type="match status" value="1"/>
</dbReference>
<dbReference type="InterPro" id="IPR002293">
    <property type="entry name" value="AA/rel_permease1"/>
</dbReference>
<keyword evidence="4 7" id="KW-1133">Transmembrane helix</keyword>
<dbReference type="GO" id="GO:0015171">
    <property type="term" value="F:amino acid transmembrane transporter activity"/>
    <property type="evidence" value="ECO:0007669"/>
    <property type="project" value="TreeGrafter"/>
</dbReference>
<evidence type="ECO:0000256" key="6">
    <source>
        <dbReference type="SAM" id="MobiDB-lite"/>
    </source>
</evidence>
<feature type="transmembrane region" description="Helical" evidence="7">
    <location>
        <begin position="231"/>
        <end position="251"/>
    </location>
</feature>
<dbReference type="EMBL" id="CABFVH010000009">
    <property type="protein sequence ID" value="VUF12362.1"/>
    <property type="molecule type" value="Genomic_DNA"/>
</dbReference>
<keyword evidence="2" id="KW-0813">Transport</keyword>
<keyword evidence="11" id="KW-1185">Reference proteome</keyword>
<dbReference type="PANTHER" id="PTHR43243:SF4">
    <property type="entry name" value="CATIONIC AMINO ACID TRANSPORTER 4"/>
    <property type="match status" value="1"/>
</dbReference>
<evidence type="ECO:0000313" key="8">
    <source>
        <dbReference type="EMBL" id="GJD57732.1"/>
    </source>
</evidence>
<feature type="transmembrane region" description="Helical" evidence="7">
    <location>
        <begin position="151"/>
        <end position="175"/>
    </location>
</feature>
<evidence type="ECO:0000256" key="5">
    <source>
        <dbReference type="ARBA" id="ARBA00023136"/>
    </source>
</evidence>
<keyword evidence="3 7" id="KW-0812">Transmembrane</keyword>
<dbReference type="GO" id="GO:0016020">
    <property type="term" value="C:membrane"/>
    <property type="evidence" value="ECO:0007669"/>
    <property type="project" value="UniProtKB-SubCell"/>
</dbReference>
<evidence type="ECO:0000256" key="7">
    <source>
        <dbReference type="SAM" id="Phobius"/>
    </source>
</evidence>
<sequence length="528" mass="53123">MGGCPLPASGQGPPDVSPTGSAAAEVPSQAAAGPADLDGRVARGLPGPCVPAREPLMSDTVTPAEGAAPGLARDLSAFSLVCIGLGATIGAGIFVLTGTAAADYAGPALSLSFVLGSIACAFVGLCYAELAAMIPAAGSTYTYTRATLGELAAWIVGWDLVLEFAFAAATVAVGWSGYAQSLLADFGLALPPALAAAPGAGGLVNLPAGLIVLALTALLARGTAGAARANAALVLLKVAIILAFLGIGLAHLKPALWSPFVPENTGTFGQYGWSGVLRGAGVVFFAFIGFETVSTAAGETRDPKRDAPVGLLGSLALTTLLYVAVAIVLTGLVPYRDLGVADPIARAVDAIGLGGFAVVIKLGALLGLTTSALTALYGQARIFYAMARDGLLPAAFARVDPVRRTPALSQGVIGLGTALVAALVPIEVLGELVSIGTLLAFCLVCAAVPILRRREPDRPRPFRVPAAPLVAALGILACLALMAGLPGDTWIRLAVWLVLGLALYGGYGRAHARRLRALTPPGADPPAR</sequence>
<protein>
    <submittedName>
        <fullName evidence="8 9">Amino acid permease YhdG</fullName>
    </submittedName>
</protein>
<name>A0A564FWJ8_9HYPH</name>
<gene>
    <name evidence="9" type="primary">yhdG_2</name>
    <name evidence="8" type="ORF">IFDJLNFL_3644</name>
    <name evidence="9" type="ORF">MTDSW087_02052</name>
</gene>
<proteinExistence type="predicted"/>
<dbReference type="Pfam" id="PF13520">
    <property type="entry name" value="AA_permease_2"/>
    <property type="match status" value="1"/>
</dbReference>
<evidence type="ECO:0000256" key="2">
    <source>
        <dbReference type="ARBA" id="ARBA00022448"/>
    </source>
</evidence>
<evidence type="ECO:0000313" key="11">
    <source>
        <dbReference type="Proteomes" id="UP001055303"/>
    </source>
</evidence>
<dbReference type="PIRSF" id="PIRSF006060">
    <property type="entry name" value="AA_transporter"/>
    <property type="match status" value="1"/>
</dbReference>
<feature type="transmembrane region" description="Helical" evidence="7">
    <location>
        <begin position="77"/>
        <end position="102"/>
    </location>
</feature>
<evidence type="ECO:0000256" key="4">
    <source>
        <dbReference type="ARBA" id="ARBA00022989"/>
    </source>
</evidence>
<evidence type="ECO:0000313" key="10">
    <source>
        <dbReference type="Proteomes" id="UP000401717"/>
    </source>
</evidence>
<feature type="transmembrane region" description="Helical" evidence="7">
    <location>
        <begin position="108"/>
        <end position="130"/>
    </location>
</feature>
<feature type="transmembrane region" description="Helical" evidence="7">
    <location>
        <begin position="489"/>
        <end position="507"/>
    </location>
</feature>
<feature type="region of interest" description="Disordered" evidence="6">
    <location>
        <begin position="1"/>
        <end position="29"/>
    </location>
</feature>